<keyword evidence="4" id="KW-0808">Transferase</keyword>
<keyword evidence="8" id="KW-0325">Glycoprotein</keyword>
<dbReference type="PANTHER" id="PTHR20961">
    <property type="entry name" value="GLYCOSYLTRANSFERASE"/>
    <property type="match status" value="1"/>
</dbReference>
<evidence type="ECO:0000256" key="4">
    <source>
        <dbReference type="ARBA" id="ARBA00022679"/>
    </source>
</evidence>
<evidence type="ECO:0000256" key="9">
    <source>
        <dbReference type="SAM" id="Phobius"/>
    </source>
</evidence>
<name>A0AAV5FH32_ELECO</name>
<proteinExistence type="predicted"/>
<gene>
    <name evidence="11" type="primary">gb22368</name>
    <name evidence="11" type="ORF">PR202_gb22368</name>
</gene>
<keyword evidence="6 9" id="KW-1133">Transmembrane helix</keyword>
<keyword evidence="7 9" id="KW-0472">Membrane</keyword>
<dbReference type="GO" id="GO:0000139">
    <property type="term" value="C:Golgi membrane"/>
    <property type="evidence" value="ECO:0007669"/>
    <property type="project" value="UniProtKB-SubCell"/>
</dbReference>
<evidence type="ECO:0000313" key="11">
    <source>
        <dbReference type="EMBL" id="GJN33745.1"/>
    </source>
</evidence>
<keyword evidence="3" id="KW-0328">Glycosyltransferase</keyword>
<accession>A0AAV5FH32</accession>
<dbReference type="EMBL" id="BQKI01000085">
    <property type="protein sequence ID" value="GJN33745.1"/>
    <property type="molecule type" value="Genomic_DNA"/>
</dbReference>
<comment type="caution">
    <text evidence="11">The sequence shown here is derived from an EMBL/GenBank/DDBJ whole genome shotgun (WGS) entry which is preliminary data.</text>
</comment>
<comment type="subcellular location">
    <subcellularLocation>
        <location evidence="1">Golgi apparatus membrane</location>
        <topology evidence="1">Single-pass type II membrane protein</topology>
    </subcellularLocation>
</comment>
<comment type="pathway">
    <text evidence="2">Glycan metabolism.</text>
</comment>
<organism evidence="11 12">
    <name type="scientific">Eleusine coracana subsp. coracana</name>
    <dbReference type="NCBI Taxonomy" id="191504"/>
    <lineage>
        <taxon>Eukaryota</taxon>
        <taxon>Viridiplantae</taxon>
        <taxon>Streptophyta</taxon>
        <taxon>Embryophyta</taxon>
        <taxon>Tracheophyta</taxon>
        <taxon>Spermatophyta</taxon>
        <taxon>Magnoliopsida</taxon>
        <taxon>Liliopsida</taxon>
        <taxon>Poales</taxon>
        <taxon>Poaceae</taxon>
        <taxon>PACMAD clade</taxon>
        <taxon>Chloridoideae</taxon>
        <taxon>Cynodonteae</taxon>
        <taxon>Eleusininae</taxon>
        <taxon>Eleusine</taxon>
    </lineage>
</organism>
<keyword evidence="5 9" id="KW-0812">Transmembrane</keyword>
<evidence type="ECO:0000313" key="12">
    <source>
        <dbReference type="Proteomes" id="UP001054889"/>
    </source>
</evidence>
<feature type="domain" description="Glycosyltransferase 61 catalytic" evidence="10">
    <location>
        <begin position="207"/>
        <end position="319"/>
    </location>
</feature>
<dbReference type="InterPro" id="IPR007657">
    <property type="entry name" value="Glycosyltransferase_61"/>
</dbReference>
<feature type="transmembrane region" description="Helical" evidence="9">
    <location>
        <begin position="12"/>
        <end position="29"/>
    </location>
</feature>
<protein>
    <recommendedName>
        <fullName evidence="10">Glycosyltransferase 61 catalytic domain-containing protein</fullName>
    </recommendedName>
</protein>
<reference evidence="11" key="1">
    <citation type="journal article" date="2018" name="DNA Res.">
        <title>Multiple hybrid de novo genome assembly of finger millet, an orphan allotetraploid crop.</title>
        <authorList>
            <person name="Hatakeyama M."/>
            <person name="Aluri S."/>
            <person name="Balachadran M.T."/>
            <person name="Sivarajan S.R."/>
            <person name="Patrignani A."/>
            <person name="Gruter S."/>
            <person name="Poveda L."/>
            <person name="Shimizu-Inatsugi R."/>
            <person name="Baeten J."/>
            <person name="Francoijs K.J."/>
            <person name="Nataraja K.N."/>
            <person name="Reddy Y.A.N."/>
            <person name="Phadnis S."/>
            <person name="Ravikumar R.L."/>
            <person name="Schlapbach R."/>
            <person name="Sreeman S.M."/>
            <person name="Shimizu K.K."/>
        </authorList>
    </citation>
    <scope>NUCLEOTIDE SEQUENCE</scope>
</reference>
<dbReference type="Proteomes" id="UP001054889">
    <property type="component" value="Unassembled WGS sequence"/>
</dbReference>
<sequence>MTKNSLNHLKTALCLLPPLLLAVFFYLHFETQVSIFSPICRCATSQPVDADVVDRLRASSTFLPLKTRAGASAGRLLCLAAPSRRDGTKNSYALAWRDALPHGATLLPGLAFVSETAYDHVNIWHGLSSLVPFASWHERGGCRARPARWALFHHGEVRTATSAWLATLAEATTGVKVAIETFVERPGPVCFEEAVVFRANVAGMNNERLLRAADFMRCKARAHCRIIAGNPADSSALRVTLLFRRGGRAFKDEAAVERVFRKECARVGVAGCVLTAAHANGNMTFCDQVRLLSGTDVLVSAHGAQMTNLLFMDRNSSVMELYPMGWKERAGGGQYVFRWMAGWAGMRHEGVVVGRHARRRPVPGLPRHIQLLEEQADRAR</sequence>
<dbReference type="GO" id="GO:0016763">
    <property type="term" value="F:pentosyltransferase activity"/>
    <property type="evidence" value="ECO:0007669"/>
    <property type="project" value="UniProtKB-ARBA"/>
</dbReference>
<keyword evidence="12" id="KW-1185">Reference proteome</keyword>
<dbReference type="Pfam" id="PF04577">
    <property type="entry name" value="Glyco_transf_61"/>
    <property type="match status" value="1"/>
</dbReference>
<evidence type="ECO:0000256" key="7">
    <source>
        <dbReference type="ARBA" id="ARBA00023136"/>
    </source>
</evidence>
<evidence type="ECO:0000259" key="10">
    <source>
        <dbReference type="Pfam" id="PF04577"/>
    </source>
</evidence>
<reference evidence="11" key="2">
    <citation type="submission" date="2021-12" db="EMBL/GenBank/DDBJ databases">
        <title>Resequencing data analysis of finger millet.</title>
        <authorList>
            <person name="Hatakeyama M."/>
            <person name="Aluri S."/>
            <person name="Balachadran M.T."/>
            <person name="Sivarajan S.R."/>
            <person name="Poveda L."/>
            <person name="Shimizu-Inatsugi R."/>
            <person name="Schlapbach R."/>
            <person name="Sreeman S.M."/>
            <person name="Shimizu K.K."/>
        </authorList>
    </citation>
    <scope>NUCLEOTIDE SEQUENCE</scope>
</reference>
<evidence type="ECO:0000256" key="3">
    <source>
        <dbReference type="ARBA" id="ARBA00022676"/>
    </source>
</evidence>
<evidence type="ECO:0000256" key="5">
    <source>
        <dbReference type="ARBA" id="ARBA00022692"/>
    </source>
</evidence>
<evidence type="ECO:0000256" key="6">
    <source>
        <dbReference type="ARBA" id="ARBA00022989"/>
    </source>
</evidence>
<evidence type="ECO:0000256" key="2">
    <source>
        <dbReference type="ARBA" id="ARBA00004881"/>
    </source>
</evidence>
<evidence type="ECO:0000256" key="1">
    <source>
        <dbReference type="ARBA" id="ARBA00004323"/>
    </source>
</evidence>
<evidence type="ECO:0000256" key="8">
    <source>
        <dbReference type="ARBA" id="ARBA00023180"/>
    </source>
</evidence>
<dbReference type="InterPro" id="IPR049625">
    <property type="entry name" value="Glyco_transf_61_cat"/>
</dbReference>
<dbReference type="AlphaFoldDB" id="A0AAV5FH32"/>
<dbReference type="PANTHER" id="PTHR20961:SF38">
    <property type="entry name" value="PROTEIN O-LINKED-MANNOSE BETA-1,4-N-ACETYLGLUCOSAMINYLTRANSFERASE 2"/>
    <property type="match status" value="1"/>
</dbReference>